<dbReference type="RefSeq" id="WP_112571304.1">
    <property type="nucleotide sequence ID" value="NZ_CP043450.1"/>
</dbReference>
<evidence type="ECO:0000259" key="2">
    <source>
        <dbReference type="Pfam" id="PF02789"/>
    </source>
</evidence>
<dbReference type="KEGG" id="mrub:DEO27_027540"/>
<protein>
    <submittedName>
        <fullName evidence="3">Peptidase M17</fullName>
    </submittedName>
</protein>
<dbReference type="Pfam" id="PF02789">
    <property type="entry name" value="Peptidase_M17_N"/>
    <property type="match status" value="1"/>
</dbReference>
<accession>A0A5C1I670</accession>
<organism evidence="3 4">
    <name type="scientific">Mucilaginibacter rubeus</name>
    <dbReference type="NCBI Taxonomy" id="2027860"/>
    <lineage>
        <taxon>Bacteria</taxon>
        <taxon>Pseudomonadati</taxon>
        <taxon>Bacteroidota</taxon>
        <taxon>Sphingobacteriia</taxon>
        <taxon>Sphingobacteriales</taxon>
        <taxon>Sphingobacteriaceae</taxon>
        <taxon>Mucilaginibacter</taxon>
    </lineage>
</organism>
<dbReference type="Proteomes" id="UP000251402">
    <property type="component" value="Chromosome"/>
</dbReference>
<keyword evidence="1" id="KW-0812">Transmembrane</keyword>
<keyword evidence="4" id="KW-1185">Reference proteome</keyword>
<dbReference type="SUPFAM" id="SSF52949">
    <property type="entry name" value="Macro domain-like"/>
    <property type="match status" value="1"/>
</dbReference>
<sequence length="258" mass="27310">MNYAISTPQQSTLNTRAGLRQLLRYLVAVAALVLSGAATGFAQTQKLAAPGTSEVLGQIDSVTIAAAVQAPSNQQTPLQVICVFQYTEGDIFNSPPALPRNLNGLVHVDDALKGMLTELRKSGKFEGRALETILITPPVGSMPAEKLLIIGLGDRKTFNPELMTSVGRVEMREALRLGVSSYSHASDLKDAGIDSPTGVVAVNVIKGAINAYETERFLKGHSLTAFQPMAKITLLAGPAFFQVTADAVKAFLATSKGN</sequence>
<dbReference type="AlphaFoldDB" id="A0A5C1I670"/>
<feature type="domain" description="Peptidase M17 leucyl aminopeptidase N-terminal" evidence="2">
    <location>
        <begin position="107"/>
        <end position="180"/>
    </location>
</feature>
<proteinExistence type="predicted"/>
<gene>
    <name evidence="3" type="ORF">DEO27_027540</name>
</gene>
<dbReference type="GO" id="GO:0006508">
    <property type="term" value="P:proteolysis"/>
    <property type="evidence" value="ECO:0007669"/>
    <property type="project" value="InterPro"/>
</dbReference>
<dbReference type="Gene3D" id="3.40.220.10">
    <property type="entry name" value="Leucine Aminopeptidase, subunit E, domain 1"/>
    <property type="match status" value="1"/>
</dbReference>
<feature type="transmembrane region" description="Helical" evidence="1">
    <location>
        <begin position="22"/>
        <end position="42"/>
    </location>
</feature>
<name>A0A5C1I670_9SPHI</name>
<keyword evidence="1" id="KW-1133">Transmembrane helix</keyword>
<evidence type="ECO:0000313" key="4">
    <source>
        <dbReference type="Proteomes" id="UP000251402"/>
    </source>
</evidence>
<dbReference type="OrthoDB" id="651222at2"/>
<dbReference type="InterPro" id="IPR043472">
    <property type="entry name" value="Macro_dom-like"/>
</dbReference>
<reference evidence="3" key="1">
    <citation type="submission" date="2019-08" db="EMBL/GenBank/DDBJ databases">
        <title>Comparative genome analysis confer to the adaptation heavy metal polluted environment.</title>
        <authorList>
            <person name="Li Y."/>
        </authorList>
    </citation>
    <scope>NUCLEOTIDE SEQUENCE [LARGE SCALE GENOMIC DNA]</scope>
    <source>
        <strain evidence="3">P1</strain>
    </source>
</reference>
<keyword evidence="1" id="KW-0472">Membrane</keyword>
<evidence type="ECO:0000313" key="3">
    <source>
        <dbReference type="EMBL" id="QEM13607.1"/>
    </source>
</evidence>
<dbReference type="GO" id="GO:0070006">
    <property type="term" value="F:metalloaminopeptidase activity"/>
    <property type="evidence" value="ECO:0007669"/>
    <property type="project" value="InterPro"/>
</dbReference>
<dbReference type="InterPro" id="IPR008283">
    <property type="entry name" value="Peptidase_M17_N"/>
</dbReference>
<dbReference type="EMBL" id="CP043450">
    <property type="protein sequence ID" value="QEM13607.1"/>
    <property type="molecule type" value="Genomic_DNA"/>
</dbReference>
<evidence type="ECO:0000256" key="1">
    <source>
        <dbReference type="SAM" id="Phobius"/>
    </source>
</evidence>